<dbReference type="SUPFAM" id="SSF56784">
    <property type="entry name" value="HAD-like"/>
    <property type="match status" value="1"/>
</dbReference>
<keyword evidence="2" id="KW-1185">Reference proteome</keyword>
<reference evidence="1 2" key="1">
    <citation type="submission" date="2018-08" db="EMBL/GenBank/DDBJ databases">
        <title>Lactobacillus suantsai sp. nov., isolated from traditional fermented suan-tsai in Taiwan.</title>
        <authorList>
            <person name="Huang C.-H."/>
        </authorList>
    </citation>
    <scope>NUCLEOTIDE SEQUENCE [LARGE SCALE GENOMIC DNA]</scope>
    <source>
        <strain evidence="1 2">BCRC 12945</strain>
    </source>
</reference>
<sequence>MFHMKHCGPLWYANSIIGFLGRQRQMTIKLVAFDMDGTFLNDENTYNHQRFAELLPKLRARKIHVVAASGSQYQRLQTQFQEFQDHMDFVSQNGAVVHSNGQPLKVTAMPADAVAATLDVIQQKFTADEIAEHIVVGFKSAYVDQRISQGAYDLTHRYYGHLQRVADLPTVTPTRLNDQITSIGITFQPHVDFTHVMTTLRHSLPAELASQTSGYNTELISESSVNKAAGLRQLQDKYQIADDEIMTFGDNENDLSMLQLTPYGYAVENATPTVKAQVGHFTQTNNDEGVLNVLSTLV</sequence>
<evidence type="ECO:0000313" key="2">
    <source>
        <dbReference type="Proteomes" id="UP000290602"/>
    </source>
</evidence>
<dbReference type="Gene3D" id="3.40.50.1000">
    <property type="entry name" value="HAD superfamily/HAD-like"/>
    <property type="match status" value="1"/>
</dbReference>
<dbReference type="AlphaFoldDB" id="A0A4Q0VHS4"/>
<dbReference type="InterPro" id="IPR006379">
    <property type="entry name" value="HAD-SF_hydro_IIB"/>
</dbReference>
<dbReference type="InterPro" id="IPR023214">
    <property type="entry name" value="HAD_sf"/>
</dbReference>
<protein>
    <submittedName>
        <fullName evidence="1">HAD family hydrolase</fullName>
    </submittedName>
</protein>
<dbReference type="EMBL" id="QXIL01000007">
    <property type="protein sequence ID" value="RXI78896.1"/>
    <property type="molecule type" value="Genomic_DNA"/>
</dbReference>
<comment type="caution">
    <text evidence="1">The sequence shown here is derived from an EMBL/GenBank/DDBJ whole genome shotgun (WGS) entry which is preliminary data.</text>
</comment>
<dbReference type="InterPro" id="IPR000150">
    <property type="entry name" value="Cof"/>
</dbReference>
<dbReference type="GO" id="GO:0000287">
    <property type="term" value="F:magnesium ion binding"/>
    <property type="evidence" value="ECO:0007669"/>
    <property type="project" value="TreeGrafter"/>
</dbReference>
<dbReference type="NCBIfam" id="TIGR00099">
    <property type="entry name" value="Cof-subfamily"/>
    <property type="match status" value="1"/>
</dbReference>
<name>A0A4Q0VHS4_9LACO</name>
<dbReference type="Pfam" id="PF08282">
    <property type="entry name" value="Hydrolase_3"/>
    <property type="match status" value="1"/>
</dbReference>
<organism evidence="1 2">
    <name type="scientific">Levilactobacillus suantsaii</name>
    <dbReference type="NCBI Taxonomy" id="2292255"/>
    <lineage>
        <taxon>Bacteria</taxon>
        <taxon>Bacillati</taxon>
        <taxon>Bacillota</taxon>
        <taxon>Bacilli</taxon>
        <taxon>Lactobacillales</taxon>
        <taxon>Lactobacillaceae</taxon>
        <taxon>Levilactobacillus</taxon>
    </lineage>
</organism>
<dbReference type="CDD" id="cd07518">
    <property type="entry name" value="HAD_YbiV-Like"/>
    <property type="match status" value="1"/>
</dbReference>
<evidence type="ECO:0000313" key="1">
    <source>
        <dbReference type="EMBL" id="RXI78896.1"/>
    </source>
</evidence>
<dbReference type="InterPro" id="IPR036412">
    <property type="entry name" value="HAD-like_sf"/>
</dbReference>
<dbReference type="PANTHER" id="PTHR10000:SF53">
    <property type="entry name" value="5-AMINO-6-(5-PHOSPHO-D-RIBITYLAMINO)URACIL PHOSPHATASE YBJI-RELATED"/>
    <property type="match status" value="1"/>
</dbReference>
<proteinExistence type="predicted"/>
<dbReference type="GO" id="GO:0005829">
    <property type="term" value="C:cytosol"/>
    <property type="evidence" value="ECO:0007669"/>
    <property type="project" value="TreeGrafter"/>
</dbReference>
<gene>
    <name evidence="1" type="ORF">DXH47_05115</name>
</gene>
<dbReference type="Proteomes" id="UP000290602">
    <property type="component" value="Unassembled WGS sequence"/>
</dbReference>
<dbReference type="NCBIfam" id="TIGR01484">
    <property type="entry name" value="HAD-SF-IIB"/>
    <property type="match status" value="1"/>
</dbReference>
<dbReference type="GO" id="GO:0016791">
    <property type="term" value="F:phosphatase activity"/>
    <property type="evidence" value="ECO:0007669"/>
    <property type="project" value="TreeGrafter"/>
</dbReference>
<dbReference type="SFLD" id="SFLDG01140">
    <property type="entry name" value="C2.B:_Phosphomannomutase_and_P"/>
    <property type="match status" value="1"/>
</dbReference>
<dbReference type="SFLD" id="SFLDS00003">
    <property type="entry name" value="Haloacid_Dehalogenase"/>
    <property type="match status" value="1"/>
</dbReference>
<accession>A0A4Q0VHS4</accession>
<keyword evidence="1" id="KW-0378">Hydrolase</keyword>
<dbReference type="Gene3D" id="3.30.1240.10">
    <property type="match status" value="1"/>
</dbReference>
<dbReference type="PANTHER" id="PTHR10000">
    <property type="entry name" value="PHOSPHOSERINE PHOSPHATASE"/>
    <property type="match status" value="1"/>
</dbReference>